<protein>
    <recommendedName>
        <fullName evidence="5">Hydroxyneurosporene synthase</fullName>
    </recommendedName>
</protein>
<reference evidence="4" key="1">
    <citation type="journal article" date="2019" name="Int. J. Syst. Evol. Microbiol.">
        <title>The Global Catalogue of Microorganisms (GCM) 10K type strain sequencing project: providing services to taxonomists for standard genome sequencing and annotation.</title>
        <authorList>
            <consortium name="The Broad Institute Genomics Platform"/>
            <consortium name="The Broad Institute Genome Sequencing Center for Infectious Disease"/>
            <person name="Wu L."/>
            <person name="Ma J."/>
        </authorList>
    </citation>
    <scope>NUCLEOTIDE SEQUENCE [LARGE SCALE GENOMIC DNA]</scope>
    <source>
        <strain evidence="4">NBRC 112502</strain>
    </source>
</reference>
<dbReference type="Proteomes" id="UP001156641">
    <property type="component" value="Unassembled WGS sequence"/>
</dbReference>
<evidence type="ECO:0000313" key="4">
    <source>
        <dbReference type="Proteomes" id="UP001156641"/>
    </source>
</evidence>
<feature type="domain" description="DUF7064" evidence="1">
    <location>
        <begin position="174"/>
        <end position="292"/>
    </location>
</feature>
<evidence type="ECO:0008006" key="5">
    <source>
        <dbReference type="Google" id="ProtNLM"/>
    </source>
</evidence>
<comment type="caution">
    <text evidence="3">The sequence shown here is derived from an EMBL/GenBank/DDBJ whole genome shotgun (WGS) entry which is preliminary data.</text>
</comment>
<name>A0ABQ6A3N0_9PROT</name>
<dbReference type="InterPro" id="IPR055493">
    <property type="entry name" value="DUF7065"/>
</dbReference>
<accession>A0ABQ6A3N0</accession>
<keyword evidence="4" id="KW-1185">Reference proteome</keyword>
<dbReference type="Pfam" id="PF23213">
    <property type="entry name" value="DUF7065"/>
    <property type="match status" value="1"/>
</dbReference>
<dbReference type="Pfam" id="PF23212">
    <property type="entry name" value="DUF7064"/>
    <property type="match status" value="1"/>
</dbReference>
<proteinExistence type="predicted"/>
<evidence type="ECO:0000313" key="3">
    <source>
        <dbReference type="EMBL" id="GLR66431.1"/>
    </source>
</evidence>
<dbReference type="InterPro" id="IPR055492">
    <property type="entry name" value="DUF7064"/>
</dbReference>
<organism evidence="3 4">
    <name type="scientific">Acidocella aquatica</name>
    <dbReference type="NCBI Taxonomy" id="1922313"/>
    <lineage>
        <taxon>Bacteria</taxon>
        <taxon>Pseudomonadati</taxon>
        <taxon>Pseudomonadota</taxon>
        <taxon>Alphaproteobacteria</taxon>
        <taxon>Acetobacterales</taxon>
        <taxon>Acidocellaceae</taxon>
        <taxon>Acidocella</taxon>
    </lineage>
</organism>
<dbReference type="EMBL" id="BSOS01000024">
    <property type="protein sequence ID" value="GLR66431.1"/>
    <property type="molecule type" value="Genomic_DNA"/>
</dbReference>
<dbReference type="SUPFAM" id="SSF159245">
    <property type="entry name" value="AttH-like"/>
    <property type="match status" value="1"/>
</dbReference>
<evidence type="ECO:0000259" key="1">
    <source>
        <dbReference type="Pfam" id="PF23212"/>
    </source>
</evidence>
<dbReference type="RefSeq" id="WP_284257126.1">
    <property type="nucleotide sequence ID" value="NZ_BSOS01000024.1"/>
</dbReference>
<gene>
    <name evidence="3" type="ORF">GCM10010909_11110</name>
</gene>
<feature type="domain" description="DUF7065" evidence="2">
    <location>
        <begin position="13"/>
        <end position="173"/>
    </location>
</feature>
<sequence length="301" mass="34206">MPHDLAKFEGHIKGDGPLWNQSFYYNAYDPATRTGVLVRVGIQENRQEANSWFIAFRDGLPLFTRTNMNLPYIPGRPLGGMEIAGMRIEAEIPLKRTRITISTPDFSADLVWNELHPMEDCISLSHDKDGSFARELAHVHIEGTSTVTGHIISRGARSELNGKGFRDIAAGPRNWDAMLHYRLAWPIFDNGTALAGIHGISTGRQSAYMRMYHDGTRWMQVSDIDDQMVFSADKTSVESAHWKFTDELGRTHEFTAKPLFSWLFPLDTFVLREQLMEYRLSDGTLGYGLYETGYRLPWTGI</sequence>
<evidence type="ECO:0000259" key="2">
    <source>
        <dbReference type="Pfam" id="PF23213"/>
    </source>
</evidence>